<dbReference type="Pfam" id="PF01321">
    <property type="entry name" value="Creatinase_N"/>
    <property type="match status" value="1"/>
</dbReference>
<keyword evidence="5" id="KW-0645">Protease</keyword>
<feature type="domain" description="Peptidase M24" evidence="3">
    <location>
        <begin position="135"/>
        <end position="337"/>
    </location>
</feature>
<proteinExistence type="predicted"/>
<keyword evidence="5" id="KW-0031">Aminopeptidase</keyword>
<reference evidence="5" key="1">
    <citation type="submission" date="2018-06" db="EMBL/GenBank/DDBJ databases">
        <authorList>
            <person name="Zhirakovskaya E."/>
        </authorList>
    </citation>
    <scope>NUCLEOTIDE SEQUENCE</scope>
</reference>
<dbReference type="PANTHER" id="PTHR46112">
    <property type="entry name" value="AMINOPEPTIDASE"/>
    <property type="match status" value="1"/>
</dbReference>
<dbReference type="InterPro" id="IPR036005">
    <property type="entry name" value="Creatinase/aminopeptidase-like"/>
</dbReference>
<organism evidence="5">
    <name type="scientific">hydrothermal vent metagenome</name>
    <dbReference type="NCBI Taxonomy" id="652676"/>
    <lineage>
        <taxon>unclassified sequences</taxon>
        <taxon>metagenomes</taxon>
        <taxon>ecological metagenomes</taxon>
    </lineage>
</organism>
<sequence length="353" mass="37287">MDHAARVARLQEKLERPLLVASLANIRYLTGFSGSFAFVVVGPQSFIFITDGRYGESAAPLVDAIAGAELIIHSGGVNATIARIFTDASVVDVESAHISWEAMRSLAAETPARLEPTVGVVEDLRRVKTPDEVAAVRAACGAGDAAFDQLAEIAAAADTEGELGWGLIDAMRRAGGTAAGWSPIVAIGVHASVPHHRSGTGTIADGLLLLDYGCEVDGYQSDMSRTVWRGPGEDVEMERVYAAVRDAQQAGVDAVGPGAVAGDIDEVCRSVLDRYGYLDYFLHSTGHGVGLEIHEAPWIRAGSEDILEAGHIITVEPGVYLSGRGGVRIEDTVVVTDSGCENLTLSHKEFHLT</sequence>
<evidence type="ECO:0000313" key="5">
    <source>
        <dbReference type="EMBL" id="VAW09583.1"/>
    </source>
</evidence>
<dbReference type="Gene3D" id="3.40.350.10">
    <property type="entry name" value="Creatinase/prolidase N-terminal domain"/>
    <property type="match status" value="1"/>
</dbReference>
<dbReference type="GO" id="GO:0046872">
    <property type="term" value="F:metal ion binding"/>
    <property type="evidence" value="ECO:0007669"/>
    <property type="project" value="UniProtKB-KW"/>
</dbReference>
<keyword evidence="2" id="KW-0378">Hydrolase</keyword>
<dbReference type="Gene3D" id="3.90.230.10">
    <property type="entry name" value="Creatinase/methionine aminopeptidase superfamily"/>
    <property type="match status" value="1"/>
</dbReference>
<feature type="domain" description="Creatinase N-terminal" evidence="4">
    <location>
        <begin position="8"/>
        <end position="127"/>
    </location>
</feature>
<dbReference type="InterPro" id="IPR050659">
    <property type="entry name" value="Peptidase_M24B"/>
</dbReference>
<evidence type="ECO:0000259" key="3">
    <source>
        <dbReference type="Pfam" id="PF00557"/>
    </source>
</evidence>
<dbReference type="AlphaFoldDB" id="A0A3B0T0K0"/>
<protein>
    <submittedName>
        <fullName evidence="5">Aminopeptidase YpdF (MP-, MA-, MS-, AP-, NP-specific)</fullName>
    </submittedName>
</protein>
<dbReference type="PROSITE" id="PS00491">
    <property type="entry name" value="PROLINE_PEPTIDASE"/>
    <property type="match status" value="1"/>
</dbReference>
<evidence type="ECO:0000259" key="4">
    <source>
        <dbReference type="Pfam" id="PF01321"/>
    </source>
</evidence>
<dbReference type="EMBL" id="UOEK01000610">
    <property type="protein sequence ID" value="VAW09583.1"/>
    <property type="molecule type" value="Genomic_DNA"/>
</dbReference>
<dbReference type="InterPro" id="IPR001131">
    <property type="entry name" value="Peptidase_M24B_aminopep-P_CS"/>
</dbReference>
<dbReference type="SUPFAM" id="SSF53092">
    <property type="entry name" value="Creatinase/prolidase N-terminal domain"/>
    <property type="match status" value="1"/>
</dbReference>
<dbReference type="InterPro" id="IPR000994">
    <property type="entry name" value="Pept_M24"/>
</dbReference>
<dbReference type="Pfam" id="PF00557">
    <property type="entry name" value="Peptidase_M24"/>
    <property type="match status" value="1"/>
</dbReference>
<dbReference type="PANTHER" id="PTHR46112:SF3">
    <property type="entry name" value="AMINOPEPTIDASE YPDF"/>
    <property type="match status" value="1"/>
</dbReference>
<keyword evidence="1" id="KW-0479">Metal-binding</keyword>
<name>A0A3B0T0K0_9ZZZZ</name>
<dbReference type="GO" id="GO:0004177">
    <property type="term" value="F:aminopeptidase activity"/>
    <property type="evidence" value="ECO:0007669"/>
    <property type="project" value="UniProtKB-KW"/>
</dbReference>
<evidence type="ECO:0000256" key="1">
    <source>
        <dbReference type="ARBA" id="ARBA00022723"/>
    </source>
</evidence>
<dbReference type="SUPFAM" id="SSF55920">
    <property type="entry name" value="Creatinase/aminopeptidase"/>
    <property type="match status" value="1"/>
</dbReference>
<evidence type="ECO:0000256" key="2">
    <source>
        <dbReference type="ARBA" id="ARBA00022801"/>
    </source>
</evidence>
<gene>
    <name evidence="5" type="ORF">MNBD_ACTINO02-1761</name>
</gene>
<accession>A0A3B0T0K0</accession>
<dbReference type="InterPro" id="IPR000587">
    <property type="entry name" value="Creatinase_N"/>
</dbReference>
<dbReference type="InterPro" id="IPR029149">
    <property type="entry name" value="Creatin/AminoP/Spt16_N"/>
</dbReference>